<keyword evidence="8 11" id="KW-0472">Membrane</keyword>
<evidence type="ECO:0000256" key="11">
    <source>
        <dbReference type="SAM" id="Phobius"/>
    </source>
</evidence>
<feature type="short sequence motif" description="GXSXG" evidence="9">
    <location>
        <begin position="847"/>
        <end position="851"/>
    </location>
</feature>
<feature type="active site" description="Proton acceptor" evidence="9">
    <location>
        <position position="963"/>
    </location>
</feature>
<feature type="transmembrane region" description="Helical" evidence="11">
    <location>
        <begin position="172"/>
        <end position="189"/>
    </location>
</feature>
<evidence type="ECO:0000313" key="15">
    <source>
        <dbReference type="EMBL" id="RFZ46359.1"/>
    </source>
</evidence>
<evidence type="ECO:0000256" key="9">
    <source>
        <dbReference type="PROSITE-ProRule" id="PRU01161"/>
    </source>
</evidence>
<feature type="domain" description="PNPLA" evidence="14">
    <location>
        <begin position="816"/>
        <end position="976"/>
    </location>
</feature>
<dbReference type="PROSITE" id="PS50850">
    <property type="entry name" value="MFS"/>
    <property type="match status" value="1"/>
</dbReference>
<dbReference type="InterPro" id="IPR020846">
    <property type="entry name" value="MFS_dom"/>
</dbReference>
<dbReference type="AlphaFoldDB" id="A0A3E2N0V2"/>
<dbReference type="Gene3D" id="1.20.1250.20">
    <property type="entry name" value="MFS general substrate transporter like domains"/>
    <property type="match status" value="1"/>
</dbReference>
<dbReference type="PROSITE" id="PS00889">
    <property type="entry name" value="CNMP_BINDING_2"/>
    <property type="match status" value="1"/>
</dbReference>
<comment type="subcellular location">
    <subcellularLocation>
        <location evidence="1">Cell membrane</location>
        <topology evidence="1">Multi-pass membrane protein</topology>
    </subcellularLocation>
</comment>
<dbReference type="InterPro" id="IPR002641">
    <property type="entry name" value="PNPLA_dom"/>
</dbReference>
<comment type="caution">
    <text evidence="15">The sequence shown here is derived from an EMBL/GenBank/DDBJ whole genome shotgun (WGS) entry which is preliminary data.</text>
</comment>
<reference evidence="15 16" key="1">
    <citation type="journal article" date="2018" name="Sci. Rep.">
        <title>Extensive genomic diversity among Mycobacterium marinum strains revealed by whole genome sequencing.</title>
        <authorList>
            <person name="Das S."/>
            <person name="Pettersson B.M."/>
            <person name="Behra P.R."/>
            <person name="Mallick A."/>
            <person name="Cheramie M."/>
            <person name="Ramesh M."/>
            <person name="Shirreff L."/>
            <person name="DuCote T."/>
            <person name="Dasgupta S."/>
            <person name="Ennis D.G."/>
            <person name="Kirsebom L.A."/>
        </authorList>
    </citation>
    <scope>NUCLEOTIDE SEQUENCE [LARGE SCALE GENOMIC DNA]</scope>
    <source>
        <strain evidence="15 16">Davis1</strain>
    </source>
</reference>
<dbReference type="Pfam" id="PF00027">
    <property type="entry name" value="cNMP_binding"/>
    <property type="match status" value="1"/>
</dbReference>
<evidence type="ECO:0000256" key="1">
    <source>
        <dbReference type="ARBA" id="ARBA00004651"/>
    </source>
</evidence>
<evidence type="ECO:0000256" key="8">
    <source>
        <dbReference type="ARBA" id="ARBA00023136"/>
    </source>
</evidence>
<dbReference type="PROSITE" id="PS00216">
    <property type="entry name" value="SUGAR_TRANSPORT_1"/>
    <property type="match status" value="1"/>
</dbReference>
<feature type="active site" description="Nucleophile" evidence="9">
    <location>
        <position position="849"/>
    </location>
</feature>
<dbReference type="PANTHER" id="PTHR42718">
    <property type="entry name" value="MAJOR FACILITATOR SUPERFAMILY MULTIDRUG TRANSPORTER MFSC"/>
    <property type="match status" value="1"/>
</dbReference>
<dbReference type="Pfam" id="PF07690">
    <property type="entry name" value="MFS_1"/>
    <property type="match status" value="1"/>
</dbReference>
<keyword evidence="6 11" id="KW-1133">Transmembrane helix</keyword>
<dbReference type="GO" id="GO:0022857">
    <property type="term" value="F:transmembrane transporter activity"/>
    <property type="evidence" value="ECO:0007669"/>
    <property type="project" value="InterPro"/>
</dbReference>
<dbReference type="PROSITE" id="PS51635">
    <property type="entry name" value="PNPLA"/>
    <property type="match status" value="1"/>
</dbReference>
<evidence type="ECO:0000259" key="12">
    <source>
        <dbReference type="PROSITE" id="PS50042"/>
    </source>
</evidence>
<dbReference type="SUPFAM" id="SSF51206">
    <property type="entry name" value="cAMP-binding domain-like"/>
    <property type="match status" value="1"/>
</dbReference>
<evidence type="ECO:0000259" key="14">
    <source>
        <dbReference type="PROSITE" id="PS51635"/>
    </source>
</evidence>
<feature type="transmembrane region" description="Helical" evidence="11">
    <location>
        <begin position="467"/>
        <end position="487"/>
    </location>
</feature>
<evidence type="ECO:0000256" key="2">
    <source>
        <dbReference type="ARBA" id="ARBA00006636"/>
    </source>
</evidence>
<feature type="transmembrane region" description="Helical" evidence="11">
    <location>
        <begin position="434"/>
        <end position="455"/>
    </location>
</feature>
<feature type="transmembrane region" description="Helical" evidence="11">
    <location>
        <begin position="404"/>
        <end position="422"/>
    </location>
</feature>
<dbReference type="Pfam" id="PF01734">
    <property type="entry name" value="Patatin"/>
    <property type="match status" value="1"/>
</dbReference>
<feature type="transmembrane region" description="Helical" evidence="11">
    <location>
        <begin position="234"/>
        <end position="253"/>
    </location>
</feature>
<dbReference type="CDD" id="cd17321">
    <property type="entry name" value="MFS_MMR_MDR_like"/>
    <property type="match status" value="1"/>
</dbReference>
<dbReference type="PROSITE" id="PS50042">
    <property type="entry name" value="CNMP_BINDING_3"/>
    <property type="match status" value="1"/>
</dbReference>
<dbReference type="GO" id="GO:0004622">
    <property type="term" value="F:phosphatidylcholine lysophospholipase activity"/>
    <property type="evidence" value="ECO:0007669"/>
    <property type="project" value="UniProtKB-ARBA"/>
</dbReference>
<feature type="transmembrane region" description="Helical" evidence="11">
    <location>
        <begin position="80"/>
        <end position="101"/>
    </location>
</feature>
<protein>
    <submittedName>
        <fullName evidence="15">Multidrug resistance protein stp</fullName>
    </submittedName>
</protein>
<comment type="similarity">
    <text evidence="2">Belongs to the NTE family.</text>
</comment>
<feature type="transmembrane region" description="Helical" evidence="11">
    <location>
        <begin position="201"/>
        <end position="222"/>
    </location>
</feature>
<dbReference type="InterPro" id="IPR016035">
    <property type="entry name" value="Acyl_Trfase/lysoPLipase"/>
</dbReference>
<dbReference type="CDD" id="cd00038">
    <property type="entry name" value="CAP_ED"/>
    <property type="match status" value="1"/>
</dbReference>
<dbReference type="Gene3D" id="2.60.120.10">
    <property type="entry name" value="Jelly Rolls"/>
    <property type="match status" value="1"/>
</dbReference>
<evidence type="ECO:0000256" key="3">
    <source>
        <dbReference type="ARBA" id="ARBA00022448"/>
    </source>
</evidence>
<dbReference type="SUPFAM" id="SSF103473">
    <property type="entry name" value="MFS general substrate transporter"/>
    <property type="match status" value="1"/>
</dbReference>
<dbReference type="GO" id="GO:0005886">
    <property type="term" value="C:plasma membrane"/>
    <property type="evidence" value="ECO:0007669"/>
    <property type="project" value="UniProtKB-SubCell"/>
</dbReference>
<feature type="transmembrane region" description="Helical" evidence="11">
    <location>
        <begin position="138"/>
        <end position="160"/>
    </location>
</feature>
<feature type="transmembrane region" description="Helical" evidence="11">
    <location>
        <begin position="259"/>
        <end position="281"/>
    </location>
</feature>
<dbReference type="InterPro" id="IPR004638">
    <property type="entry name" value="EmrB-like"/>
</dbReference>
<dbReference type="NCBIfam" id="TIGR00711">
    <property type="entry name" value="efflux_EmrB"/>
    <property type="match status" value="1"/>
</dbReference>
<dbReference type="SMART" id="SM00100">
    <property type="entry name" value="cNMP"/>
    <property type="match status" value="1"/>
</dbReference>
<dbReference type="SUPFAM" id="SSF52151">
    <property type="entry name" value="FabD/lysophospholipase-like"/>
    <property type="match status" value="1"/>
</dbReference>
<dbReference type="PANTHER" id="PTHR42718:SF48">
    <property type="entry name" value="CONSERVED TWO-DOMAIN MEMBRANE PROTEIN-RELATED"/>
    <property type="match status" value="1"/>
</dbReference>
<dbReference type="Gene3D" id="3.40.1090.10">
    <property type="entry name" value="Cytosolic phospholipase A2 catalytic domain"/>
    <property type="match status" value="2"/>
</dbReference>
<gene>
    <name evidence="15" type="primary">stp_3</name>
    <name evidence="15" type="ORF">DAVIS_00873</name>
</gene>
<feature type="short sequence motif" description="DGA/G" evidence="9">
    <location>
        <begin position="963"/>
        <end position="965"/>
    </location>
</feature>
<dbReference type="InterPro" id="IPR000595">
    <property type="entry name" value="cNMP-bd_dom"/>
</dbReference>
<feature type="transmembrane region" description="Helical" evidence="11">
    <location>
        <begin position="337"/>
        <end position="359"/>
    </location>
</feature>
<feature type="transmembrane region" description="Helical" evidence="11">
    <location>
        <begin position="366"/>
        <end position="384"/>
    </location>
</feature>
<dbReference type="InterPro" id="IPR014710">
    <property type="entry name" value="RmlC-like_jellyroll"/>
</dbReference>
<feature type="domain" description="Major facilitator superfamily (MFS) profile" evidence="13">
    <location>
        <begin position="46"/>
        <end position="491"/>
    </location>
</feature>
<evidence type="ECO:0000256" key="10">
    <source>
        <dbReference type="SAM" id="MobiDB-lite"/>
    </source>
</evidence>
<keyword evidence="9" id="KW-0442">Lipid degradation</keyword>
<keyword evidence="5 11" id="KW-0812">Transmembrane</keyword>
<evidence type="ECO:0000313" key="16">
    <source>
        <dbReference type="Proteomes" id="UP000257451"/>
    </source>
</evidence>
<dbReference type="InterPro" id="IPR018490">
    <property type="entry name" value="cNMP-bd_dom_sf"/>
</dbReference>
<evidence type="ECO:0000256" key="5">
    <source>
        <dbReference type="ARBA" id="ARBA00022692"/>
    </source>
</evidence>
<feature type="transmembrane region" description="Helical" evidence="11">
    <location>
        <begin position="45"/>
        <end position="68"/>
    </location>
</feature>
<comment type="caution">
    <text evidence="9">Lacks conserved residue(s) required for the propagation of feature annotation.</text>
</comment>
<keyword evidence="9" id="KW-0378">Hydrolase</keyword>
<dbReference type="InterPro" id="IPR018488">
    <property type="entry name" value="cNMP-bd_CS"/>
</dbReference>
<organism evidence="15 16">
    <name type="scientific">Mycobacterium marinum</name>
    <dbReference type="NCBI Taxonomy" id="1781"/>
    <lineage>
        <taxon>Bacteria</taxon>
        <taxon>Bacillati</taxon>
        <taxon>Actinomycetota</taxon>
        <taxon>Actinomycetes</taxon>
        <taxon>Mycobacteriales</taxon>
        <taxon>Mycobacteriaceae</taxon>
        <taxon>Mycobacterium</taxon>
        <taxon>Mycobacterium ulcerans group</taxon>
    </lineage>
</organism>
<dbReference type="GO" id="GO:0016042">
    <property type="term" value="P:lipid catabolic process"/>
    <property type="evidence" value="ECO:0007669"/>
    <property type="project" value="UniProtKB-UniRule"/>
</dbReference>
<evidence type="ECO:0000256" key="4">
    <source>
        <dbReference type="ARBA" id="ARBA00022475"/>
    </source>
</evidence>
<feature type="domain" description="Cyclic nucleotide-binding" evidence="12">
    <location>
        <begin position="540"/>
        <end position="637"/>
    </location>
</feature>
<feature type="compositionally biased region" description="Basic and acidic residues" evidence="10">
    <location>
        <begin position="1"/>
        <end position="10"/>
    </location>
</feature>
<evidence type="ECO:0000256" key="7">
    <source>
        <dbReference type="ARBA" id="ARBA00023098"/>
    </source>
</evidence>
<feature type="region of interest" description="Disordered" evidence="10">
    <location>
        <begin position="1"/>
        <end position="23"/>
    </location>
</feature>
<dbReference type="InterPro" id="IPR005829">
    <property type="entry name" value="Sugar_transporter_CS"/>
</dbReference>
<dbReference type="InterPro" id="IPR011701">
    <property type="entry name" value="MFS"/>
</dbReference>
<dbReference type="Gene3D" id="1.20.1720.10">
    <property type="entry name" value="Multidrug resistance protein D"/>
    <property type="match status" value="1"/>
</dbReference>
<accession>A0A3E2N0V2</accession>
<dbReference type="EMBL" id="PEDF01000023">
    <property type="protein sequence ID" value="RFZ46359.1"/>
    <property type="molecule type" value="Genomic_DNA"/>
</dbReference>
<evidence type="ECO:0000259" key="13">
    <source>
        <dbReference type="PROSITE" id="PS50850"/>
    </source>
</evidence>
<name>A0A3E2N0V2_MYCMR</name>
<feature type="region of interest" description="Disordered" evidence="10">
    <location>
        <begin position="498"/>
        <end position="527"/>
    </location>
</feature>
<proteinExistence type="inferred from homology"/>
<feature type="transmembrane region" description="Helical" evidence="11">
    <location>
        <begin position="302"/>
        <end position="325"/>
    </location>
</feature>
<keyword evidence="4" id="KW-1003">Cell membrane</keyword>
<dbReference type="Proteomes" id="UP000257451">
    <property type="component" value="Unassembled WGS sequence"/>
</dbReference>
<dbReference type="InterPro" id="IPR036259">
    <property type="entry name" value="MFS_trans_sf"/>
</dbReference>
<keyword evidence="3" id="KW-0813">Transport</keyword>
<dbReference type="PRINTS" id="PR01036">
    <property type="entry name" value="TCRTETB"/>
</dbReference>
<evidence type="ECO:0000256" key="6">
    <source>
        <dbReference type="ARBA" id="ARBA00022989"/>
    </source>
</evidence>
<keyword evidence="7 9" id="KW-0443">Lipid metabolism</keyword>
<sequence length="1101" mass="114848">MTIKTADRVTPRHRTSAGGTPARVHLSAPAERSALTSRRQPSATAVLLVASFGAFLAFLDSTIVNIAFPDIQRSFPSYDISSLSWILNGYNIVFAAFLVASGRLADVLGRKRMFVFGVVLFTIASGLCAVAGDVEQLVGFRVLQGIGAAVLVPASLALVVEGFDASHRAHAVGLWGAAAAVASGLGPPVGGMLVEASSWRLVFLVNIPLGIVAVLVAGRVLTESRASGRRRVPDLRGAMLLGVALGLMTLGLVKGPEWGWISTATIGSFVASSVALVAFVASSRSHPTPLIDPAFLRVRSFVAGNLLTLVAAAGFYCYVLTHVLYLNYVWHYSLLKAGFAIAPAALIAAVVAAVLGRIADQRGHRLVVMAGAIIWAGSLVWYLQRVGTEPDFLREWLPGQLLQGIGVGATLPVLGSAALAGLTKGGSYATASAVVSTTRQLGAVIGVALLVILIGKPAPGTGVDALRHGWVLAAVCFAAVAVLAGFLGRTQQGADVAGAPESGVARAPARPQPVTPRPAAAPSRLPQTTADGDLLRQLPLFAGLPAATMAELRHHTDEIELQAGSYLFHEADPSDALYVVRSGRLRVVQRDLVLRELGRGEVVGELGLLIDAPRSASVQAMRDSVLIRLSKAQFNRIADRGVLAALVGTLATRLHTAPPPTVGRPASPEAVIAVIGLGAAVPVRPVALALLNALSARVTAVDPGRVDRAGLERAEASADKVVLHASANDTGWRDFCLRAADRIVLVSEGPAPRDTQLPARAVGADLVLIGAPASQEDRSRWEELISPRSVHSVSYRGLKDDVRPLAARITGGSIGLVLGGGGARAFAHLGVLDELEAAGIVVDRFAGTSMGAVIAALAASGLDAAGVDAHVFEYLVRHNPLGDYTLPSKGLVRGRRTMALLREAYSGRMVEELPKEFRCVSVDLLARQAVVHRRGPVAEVVGCSLRVPGLYPPQIYNGQLHVDGGVLNNLPVTALTRAEGPMIAVSVGFGGNPSGGQPRRSGPIQVPGIGDTLMRTMMMGSRTVADAAQAEALVVIRPDTRAVGLLEFHQIDAAREAGRAAARAALPQIIPLLRSGPAGQTTGRAIDRSARALRTDARRPA</sequence>
<feature type="transmembrane region" description="Helical" evidence="11">
    <location>
        <begin position="113"/>
        <end position="132"/>
    </location>
</feature>